<protein>
    <submittedName>
        <fullName evidence="2">Ribonuclease mrp protein subunit snm1</fullName>
    </submittedName>
</protein>
<evidence type="ECO:0000313" key="3">
    <source>
        <dbReference type="Proteomes" id="UP001146793"/>
    </source>
</evidence>
<feature type="compositionally biased region" description="Basic and acidic residues" evidence="1">
    <location>
        <begin position="188"/>
        <end position="205"/>
    </location>
</feature>
<evidence type="ECO:0000256" key="1">
    <source>
        <dbReference type="SAM" id="MobiDB-lite"/>
    </source>
</evidence>
<dbReference type="AlphaFoldDB" id="A0AAV7ZU91"/>
<proteinExistence type="predicted"/>
<gene>
    <name evidence="2" type="ORF">M0812_10039</name>
</gene>
<comment type="caution">
    <text evidence="2">The sequence shown here is derived from an EMBL/GenBank/DDBJ whole genome shotgun (WGS) entry which is preliminary data.</text>
</comment>
<feature type="region of interest" description="Disordered" evidence="1">
    <location>
        <begin position="144"/>
        <end position="205"/>
    </location>
</feature>
<dbReference type="Proteomes" id="UP001146793">
    <property type="component" value="Unassembled WGS sequence"/>
</dbReference>
<evidence type="ECO:0000313" key="2">
    <source>
        <dbReference type="EMBL" id="KAJ3444187.1"/>
    </source>
</evidence>
<feature type="compositionally biased region" description="Basic and acidic residues" evidence="1">
    <location>
        <begin position="144"/>
        <end position="178"/>
    </location>
</feature>
<accession>A0AAV7ZU91</accession>
<reference evidence="2" key="1">
    <citation type="submission" date="2022-08" db="EMBL/GenBank/DDBJ databases">
        <title>Novel sulphate-reducing endosymbionts in the free-living metamonad Anaeramoeba.</title>
        <authorList>
            <person name="Jerlstrom-Hultqvist J."/>
            <person name="Cepicka I."/>
            <person name="Gallot-Lavallee L."/>
            <person name="Salas-Leiva D."/>
            <person name="Curtis B.A."/>
            <person name="Zahonova K."/>
            <person name="Pipaliya S."/>
            <person name="Dacks J."/>
            <person name="Roger A.J."/>
        </authorList>
    </citation>
    <scope>NUCLEOTIDE SEQUENCE</scope>
    <source>
        <strain evidence="2">Busselton2</strain>
    </source>
</reference>
<dbReference type="EMBL" id="JANTQA010000023">
    <property type="protein sequence ID" value="KAJ3444187.1"/>
    <property type="molecule type" value="Genomic_DNA"/>
</dbReference>
<organism evidence="2 3">
    <name type="scientific">Anaeramoeba flamelloides</name>
    <dbReference type="NCBI Taxonomy" id="1746091"/>
    <lineage>
        <taxon>Eukaryota</taxon>
        <taxon>Metamonada</taxon>
        <taxon>Anaeramoebidae</taxon>
        <taxon>Anaeramoeba</taxon>
    </lineage>
</organism>
<name>A0AAV7ZU91_9EUKA</name>
<sequence length="309" mass="36667">MDKVKKQYQFNHLGSKESLTRATKCLDCVFSIISHLDRVTLFSLCLFFCRSKNQIPTAGGKCVWRSEVSLRVLVKYSKLSHKKFLEQLLYILCCLGKKYTHHLSRIHWLQQQTLGLDEMYQKYINEISAIIDFDGIDLYDVENKDQKGKERKNKNENKEKNKNKNNEKNKNPKTEKNKNTNNDQNKNTNKDQNKNEQGKFKLKNENNLKIKEQSELINAVLILIKRNFPKQIKNQKKKIKISLDNETKFFFSSYLRGLIENNLIITKKRKKYEKYNNQFECPSANQRILNFGNENKNQKFQKQQMEPEP</sequence>